<protein>
    <submittedName>
        <fullName evidence="1">CXC domain-containing protein</fullName>
    </submittedName>
</protein>
<proteinExistence type="predicted"/>
<evidence type="ECO:0000313" key="1">
    <source>
        <dbReference type="EMBL" id="KAJ4718321.1"/>
    </source>
</evidence>
<evidence type="ECO:0000313" key="2">
    <source>
        <dbReference type="Proteomes" id="UP001164539"/>
    </source>
</evidence>
<comment type="caution">
    <text evidence="1">The sequence shown here is derived from an EMBL/GenBank/DDBJ whole genome shotgun (WGS) entry which is preliminary data.</text>
</comment>
<dbReference type="EMBL" id="CM051398">
    <property type="protein sequence ID" value="KAJ4718321.1"/>
    <property type="molecule type" value="Genomic_DNA"/>
</dbReference>
<accession>A0ACC1Y4K6</accession>
<keyword evidence="2" id="KW-1185">Reference proteome</keyword>
<sequence>MACKSSIIFKDHDSHDVTQETDDSRFHASLTNLESLIPCDVESRAVSSSKEATCSSHNIPSRPSLCQSEFISSSQYGGNFTISGPIPSEIGFHLNNIAGPVPMGSSLITSNEFPGYMSSQEDKLIPEESNHLAQDSNSCFISTAGKLQAHLDNDSQDDQAVVGTSSATSQYTDRMKLLCDSLQATVSEQQEAGM</sequence>
<reference evidence="1 2" key="1">
    <citation type="journal article" date="2023" name="Science">
        <title>Complex scaffold remodeling in plant triterpene biosynthesis.</title>
        <authorList>
            <person name="De La Pena R."/>
            <person name="Hodgson H."/>
            <person name="Liu J.C."/>
            <person name="Stephenson M.J."/>
            <person name="Martin A.C."/>
            <person name="Owen C."/>
            <person name="Harkess A."/>
            <person name="Leebens-Mack J."/>
            <person name="Jimenez L.E."/>
            <person name="Osbourn A."/>
            <person name="Sattely E.S."/>
        </authorList>
    </citation>
    <scope>NUCLEOTIDE SEQUENCE [LARGE SCALE GENOMIC DNA]</scope>
    <source>
        <strain evidence="2">cv. JPN11</strain>
        <tissue evidence="1">Leaf</tissue>
    </source>
</reference>
<organism evidence="1 2">
    <name type="scientific">Melia azedarach</name>
    <name type="common">Chinaberry tree</name>
    <dbReference type="NCBI Taxonomy" id="155640"/>
    <lineage>
        <taxon>Eukaryota</taxon>
        <taxon>Viridiplantae</taxon>
        <taxon>Streptophyta</taxon>
        <taxon>Embryophyta</taxon>
        <taxon>Tracheophyta</taxon>
        <taxon>Spermatophyta</taxon>
        <taxon>Magnoliopsida</taxon>
        <taxon>eudicotyledons</taxon>
        <taxon>Gunneridae</taxon>
        <taxon>Pentapetalae</taxon>
        <taxon>rosids</taxon>
        <taxon>malvids</taxon>
        <taxon>Sapindales</taxon>
        <taxon>Meliaceae</taxon>
        <taxon>Melia</taxon>
    </lineage>
</organism>
<dbReference type="Proteomes" id="UP001164539">
    <property type="component" value="Chromosome 5"/>
</dbReference>
<name>A0ACC1Y4K6_MELAZ</name>
<gene>
    <name evidence="1" type="ORF">OWV82_010019</name>
</gene>